<keyword evidence="1" id="KW-0732">Signal</keyword>
<feature type="signal peptide" evidence="1">
    <location>
        <begin position="1"/>
        <end position="24"/>
    </location>
</feature>
<name>A0A556SUQ2_9GAMM</name>
<dbReference type="Proteomes" id="UP000319483">
    <property type="component" value="Unassembled WGS sequence"/>
</dbReference>
<accession>A0A556SUQ2</accession>
<proteinExistence type="predicted"/>
<protein>
    <recommendedName>
        <fullName evidence="2">SnoaL-like domain-containing protein</fullName>
    </recommendedName>
</protein>
<evidence type="ECO:0000256" key="1">
    <source>
        <dbReference type="SAM" id="SignalP"/>
    </source>
</evidence>
<dbReference type="PANTHER" id="PTHR38436:SF1">
    <property type="entry name" value="ESTER CYCLASE"/>
    <property type="match status" value="1"/>
</dbReference>
<dbReference type="Pfam" id="PF12680">
    <property type="entry name" value="SnoaL_2"/>
    <property type="match status" value="1"/>
</dbReference>
<dbReference type="Gene3D" id="3.10.450.50">
    <property type="match status" value="1"/>
</dbReference>
<dbReference type="PANTHER" id="PTHR38436">
    <property type="entry name" value="POLYKETIDE CYCLASE SNOAL-LIKE DOMAIN"/>
    <property type="match status" value="1"/>
</dbReference>
<dbReference type="InterPro" id="IPR037401">
    <property type="entry name" value="SnoaL-like"/>
</dbReference>
<feature type="chain" id="PRO_5022098096" description="SnoaL-like domain-containing protein" evidence="1">
    <location>
        <begin position="25"/>
        <end position="157"/>
    </location>
</feature>
<organism evidence="3 4">
    <name type="scientific">Gilliamella apicola</name>
    <dbReference type="NCBI Taxonomy" id="1196095"/>
    <lineage>
        <taxon>Bacteria</taxon>
        <taxon>Pseudomonadati</taxon>
        <taxon>Pseudomonadota</taxon>
        <taxon>Gammaproteobacteria</taxon>
        <taxon>Orbales</taxon>
        <taxon>Orbaceae</taxon>
        <taxon>Gilliamella</taxon>
    </lineage>
</organism>
<dbReference type="SUPFAM" id="SSF54427">
    <property type="entry name" value="NTF2-like"/>
    <property type="match status" value="1"/>
</dbReference>
<sequence>MDMSILKNSIVAISLLFITTGAIANEKPTRDIAQEEKNKTLVVNFYNDFFNNHQINEALNILTEDYKQHNPYVPDGRAPFITYFSAFFKEHPQSSAQIVRTAVDGDLVWLHVHSKENEKDLGKAVLDIFRVKDGKIVEHWDIIQNVPATAANSNTMF</sequence>
<comment type="caution">
    <text evidence="3">The sequence shown here is derived from an EMBL/GenBank/DDBJ whole genome shotgun (WGS) entry which is preliminary data.</text>
</comment>
<evidence type="ECO:0000313" key="4">
    <source>
        <dbReference type="Proteomes" id="UP000319483"/>
    </source>
</evidence>
<evidence type="ECO:0000313" key="3">
    <source>
        <dbReference type="EMBL" id="TSK04862.1"/>
    </source>
</evidence>
<gene>
    <name evidence="3" type="ORF">FPQ15_03075</name>
</gene>
<dbReference type="GO" id="GO:0030638">
    <property type="term" value="P:polyketide metabolic process"/>
    <property type="evidence" value="ECO:0007669"/>
    <property type="project" value="InterPro"/>
</dbReference>
<dbReference type="AlphaFoldDB" id="A0A556SUQ2"/>
<feature type="domain" description="SnoaL-like" evidence="2">
    <location>
        <begin position="44"/>
        <end position="139"/>
    </location>
</feature>
<reference evidence="3 4" key="1">
    <citation type="submission" date="2019-07" db="EMBL/GenBank/DDBJ databases">
        <title>Gilliamella genomes.</title>
        <authorList>
            <person name="Zheng H."/>
        </authorList>
    </citation>
    <scope>NUCLEOTIDE SEQUENCE [LARGE SCALE GENOMIC DNA]</scope>
    <source>
        <strain evidence="3 4">W8127</strain>
    </source>
</reference>
<dbReference type="InterPro" id="IPR009959">
    <property type="entry name" value="Cyclase_SnoaL-like"/>
</dbReference>
<evidence type="ECO:0000259" key="2">
    <source>
        <dbReference type="Pfam" id="PF12680"/>
    </source>
</evidence>
<dbReference type="InterPro" id="IPR032710">
    <property type="entry name" value="NTF2-like_dom_sf"/>
</dbReference>
<dbReference type="EMBL" id="VMHM01000003">
    <property type="protein sequence ID" value="TSK04862.1"/>
    <property type="molecule type" value="Genomic_DNA"/>
</dbReference>